<dbReference type="InterPro" id="IPR000719">
    <property type="entry name" value="Prot_kinase_dom"/>
</dbReference>
<dbReference type="OrthoDB" id="192887at2759"/>
<gene>
    <name evidence="9" type="ORF">M427DRAFT_382371</name>
</gene>
<dbReference type="PROSITE" id="PS50011">
    <property type="entry name" value="PROTEIN_KINASE_DOM"/>
    <property type="match status" value="1"/>
</dbReference>
<evidence type="ECO:0000256" key="4">
    <source>
        <dbReference type="ARBA" id="ARBA00022741"/>
    </source>
</evidence>
<dbReference type="Proteomes" id="UP000070544">
    <property type="component" value="Unassembled WGS sequence"/>
</dbReference>
<dbReference type="InterPro" id="IPR008271">
    <property type="entry name" value="Ser/Thr_kinase_AS"/>
</dbReference>
<comment type="subcellular location">
    <subcellularLocation>
        <location evidence="1">Nucleus</location>
    </subcellularLocation>
</comment>
<dbReference type="GO" id="GO:0005634">
    <property type="term" value="C:nucleus"/>
    <property type="evidence" value="ECO:0007669"/>
    <property type="project" value="UniProtKB-SubCell"/>
</dbReference>
<dbReference type="STRING" id="1344416.A0A139A906"/>
<dbReference type="InterPro" id="IPR011009">
    <property type="entry name" value="Kinase-like_dom_sf"/>
</dbReference>
<evidence type="ECO:0000256" key="2">
    <source>
        <dbReference type="ARBA" id="ARBA00022527"/>
    </source>
</evidence>
<dbReference type="GO" id="GO:0004674">
    <property type="term" value="F:protein serine/threonine kinase activity"/>
    <property type="evidence" value="ECO:0007669"/>
    <property type="project" value="UniProtKB-KW"/>
</dbReference>
<dbReference type="PANTHER" id="PTHR24055">
    <property type="entry name" value="MITOGEN-ACTIVATED PROTEIN KINASE"/>
    <property type="match status" value="1"/>
</dbReference>
<evidence type="ECO:0000256" key="6">
    <source>
        <dbReference type="ARBA" id="ARBA00022840"/>
    </source>
</evidence>
<keyword evidence="4" id="KW-0547">Nucleotide-binding</keyword>
<evidence type="ECO:0000313" key="9">
    <source>
        <dbReference type="EMBL" id="KXS13292.1"/>
    </source>
</evidence>
<evidence type="ECO:0000256" key="5">
    <source>
        <dbReference type="ARBA" id="ARBA00022777"/>
    </source>
</evidence>
<keyword evidence="7" id="KW-0539">Nucleus</keyword>
<dbReference type="InterPro" id="IPR050117">
    <property type="entry name" value="MAPK"/>
</dbReference>
<evidence type="ECO:0000256" key="1">
    <source>
        <dbReference type="ARBA" id="ARBA00004123"/>
    </source>
</evidence>
<organism evidence="9 10">
    <name type="scientific">Gonapodya prolifera (strain JEL478)</name>
    <name type="common">Monoblepharis prolifera</name>
    <dbReference type="NCBI Taxonomy" id="1344416"/>
    <lineage>
        <taxon>Eukaryota</taxon>
        <taxon>Fungi</taxon>
        <taxon>Fungi incertae sedis</taxon>
        <taxon>Chytridiomycota</taxon>
        <taxon>Chytridiomycota incertae sedis</taxon>
        <taxon>Monoblepharidomycetes</taxon>
        <taxon>Monoblepharidales</taxon>
        <taxon>Gonapodyaceae</taxon>
        <taxon>Gonapodya</taxon>
    </lineage>
</organism>
<dbReference type="SMART" id="SM00220">
    <property type="entry name" value="S_TKc"/>
    <property type="match status" value="1"/>
</dbReference>
<dbReference type="OMA" id="WFTEEAN"/>
<feature type="domain" description="Protein kinase" evidence="8">
    <location>
        <begin position="1"/>
        <end position="227"/>
    </location>
</feature>
<dbReference type="Pfam" id="PF00069">
    <property type="entry name" value="Pkinase"/>
    <property type="match status" value="1"/>
</dbReference>
<sequence length="264" mass="28890">MVAELMDTDLAAVLRSGQLLSEDQIKWIAYQMLRGIKWIHGAGVVHRDMKPANLLLNSTCDLRICDFGLARSLRRPSPQSSLNAHQYHTSGPSFPLSDYVATRWYRAPEVFYDISASGNYSYSPAADMWSAGCVIAEMVAGKPIFMGTDAANQLDLITDVTGFPQPATVTFVCTKGVHSVRAKARRGSSVFLPRLAGALVADLIDKILSLNPADRLSASDALRHPYFAPLHVEEDEVSGSLGFWYRQFVFGTQSGVSAISPIFC</sequence>
<dbReference type="Gene3D" id="1.10.510.10">
    <property type="entry name" value="Transferase(Phosphotransferase) domain 1"/>
    <property type="match status" value="1"/>
</dbReference>
<reference evidence="9 10" key="1">
    <citation type="journal article" date="2015" name="Genome Biol. Evol.">
        <title>Phylogenomic analyses indicate that early fungi evolved digesting cell walls of algal ancestors of land plants.</title>
        <authorList>
            <person name="Chang Y."/>
            <person name="Wang S."/>
            <person name="Sekimoto S."/>
            <person name="Aerts A.L."/>
            <person name="Choi C."/>
            <person name="Clum A."/>
            <person name="LaButti K.M."/>
            <person name="Lindquist E.A."/>
            <person name="Yee Ngan C."/>
            <person name="Ohm R.A."/>
            <person name="Salamov A.A."/>
            <person name="Grigoriev I.V."/>
            <person name="Spatafora J.W."/>
            <person name="Berbee M.L."/>
        </authorList>
    </citation>
    <scope>NUCLEOTIDE SEQUENCE [LARGE SCALE GENOMIC DNA]</scope>
    <source>
        <strain evidence="9 10">JEL478</strain>
    </source>
</reference>
<accession>A0A139A906</accession>
<protein>
    <submittedName>
        <fullName evidence="9">Kinase-like protein</fullName>
    </submittedName>
</protein>
<keyword evidence="5 9" id="KW-0418">Kinase</keyword>
<evidence type="ECO:0000259" key="8">
    <source>
        <dbReference type="PROSITE" id="PS50011"/>
    </source>
</evidence>
<dbReference type="SUPFAM" id="SSF56112">
    <property type="entry name" value="Protein kinase-like (PK-like)"/>
    <property type="match status" value="1"/>
</dbReference>
<dbReference type="PROSITE" id="PS00108">
    <property type="entry name" value="PROTEIN_KINASE_ST"/>
    <property type="match status" value="1"/>
</dbReference>
<keyword evidence="3" id="KW-0808">Transferase</keyword>
<evidence type="ECO:0000256" key="3">
    <source>
        <dbReference type="ARBA" id="ARBA00022679"/>
    </source>
</evidence>
<keyword evidence="2" id="KW-0723">Serine/threonine-protein kinase</keyword>
<proteinExistence type="predicted"/>
<evidence type="ECO:0000256" key="7">
    <source>
        <dbReference type="ARBA" id="ARBA00023242"/>
    </source>
</evidence>
<dbReference type="AlphaFoldDB" id="A0A139A906"/>
<dbReference type="EMBL" id="KQ965780">
    <property type="protein sequence ID" value="KXS13292.1"/>
    <property type="molecule type" value="Genomic_DNA"/>
</dbReference>
<dbReference type="GO" id="GO:0005524">
    <property type="term" value="F:ATP binding"/>
    <property type="evidence" value="ECO:0007669"/>
    <property type="project" value="UniProtKB-KW"/>
</dbReference>
<name>A0A139A906_GONPJ</name>
<dbReference type="FunFam" id="1.10.510.10:FF:000624">
    <property type="entry name" value="Mitogen-activated protein kinase"/>
    <property type="match status" value="1"/>
</dbReference>
<keyword evidence="10" id="KW-1185">Reference proteome</keyword>
<evidence type="ECO:0000313" key="10">
    <source>
        <dbReference type="Proteomes" id="UP000070544"/>
    </source>
</evidence>
<keyword evidence="6" id="KW-0067">ATP-binding</keyword>